<keyword evidence="2 5" id="KW-0812">Transmembrane</keyword>
<feature type="transmembrane region" description="Helical" evidence="5">
    <location>
        <begin position="94"/>
        <end position="112"/>
    </location>
</feature>
<evidence type="ECO:0000259" key="6">
    <source>
        <dbReference type="Pfam" id="PF01957"/>
    </source>
</evidence>
<evidence type="ECO:0000313" key="8">
    <source>
        <dbReference type="Proteomes" id="UP001525890"/>
    </source>
</evidence>
<reference evidence="7 8" key="1">
    <citation type="journal article" date="2022" name="Front. Microbiol.">
        <title>High genomic differentiation and limited gene flow indicate recent cryptic speciation within the genus Laspinema (cyanobacteria).</title>
        <authorList>
            <person name="Stanojkovic A."/>
            <person name="Skoupy S."/>
            <person name="Skaloud P."/>
            <person name="Dvorak P."/>
        </authorList>
    </citation>
    <scope>NUCLEOTIDE SEQUENCE [LARGE SCALE GENOMIC DNA]</scope>
    <source>
        <strain evidence="7 8">D2a</strain>
    </source>
</reference>
<proteinExistence type="predicted"/>
<feature type="transmembrane region" description="Helical" evidence="5">
    <location>
        <begin position="66"/>
        <end position="82"/>
    </location>
</feature>
<dbReference type="EMBL" id="JAMXFF010000028">
    <property type="protein sequence ID" value="MCT7968216.1"/>
    <property type="molecule type" value="Genomic_DNA"/>
</dbReference>
<comment type="subcellular location">
    <subcellularLocation>
        <location evidence="1">Membrane</location>
        <topology evidence="1">Multi-pass membrane protein</topology>
    </subcellularLocation>
</comment>
<feature type="domain" description="NfeD-like C-terminal" evidence="6">
    <location>
        <begin position="136"/>
        <end position="179"/>
    </location>
</feature>
<organism evidence="7 8">
    <name type="scientific">Laspinema palackyanum D2a</name>
    <dbReference type="NCBI Taxonomy" id="2953684"/>
    <lineage>
        <taxon>Bacteria</taxon>
        <taxon>Bacillati</taxon>
        <taxon>Cyanobacteriota</taxon>
        <taxon>Cyanophyceae</taxon>
        <taxon>Oscillatoriophycideae</taxon>
        <taxon>Oscillatoriales</taxon>
        <taxon>Laspinemataceae</taxon>
        <taxon>Laspinema</taxon>
        <taxon>Laspinema palackyanum</taxon>
    </lineage>
</organism>
<dbReference type="InterPro" id="IPR012340">
    <property type="entry name" value="NA-bd_OB-fold"/>
</dbReference>
<gene>
    <name evidence="7" type="ORF">NG799_18040</name>
</gene>
<sequence length="185" mass="20576">MVTDFSVVALLTMPIQTAMTSVYSLLPMPVSPPTWWMPLFWGVTGVSFCAIELFVRKYFGHKYKAIALFMGITALMMGAIVWQSMMVPELDWQIAYWVGLSLVSVLWLRPIFVKSRGAIAVPDATEAKTLSAILPGEVGRVLYEGSSWQAQCDIRDLAIAANQTVYVLRCEGNTLIVVPQQLFHA</sequence>
<evidence type="ECO:0000256" key="3">
    <source>
        <dbReference type="ARBA" id="ARBA00022989"/>
    </source>
</evidence>
<name>A0ABT2MTZ1_9CYAN</name>
<dbReference type="RefSeq" id="WP_368007751.1">
    <property type="nucleotide sequence ID" value="NZ_JAMXFF010000028.1"/>
</dbReference>
<dbReference type="InterPro" id="IPR052165">
    <property type="entry name" value="Membrane_assoc_protease"/>
</dbReference>
<dbReference type="Gene3D" id="2.40.50.140">
    <property type="entry name" value="Nucleic acid-binding proteins"/>
    <property type="match status" value="1"/>
</dbReference>
<dbReference type="Pfam" id="PF01957">
    <property type="entry name" value="NfeD"/>
    <property type="match status" value="1"/>
</dbReference>
<dbReference type="PANTHER" id="PTHR33507:SF3">
    <property type="entry name" value="INNER MEMBRANE PROTEIN YBBJ"/>
    <property type="match status" value="1"/>
</dbReference>
<evidence type="ECO:0000256" key="2">
    <source>
        <dbReference type="ARBA" id="ARBA00022692"/>
    </source>
</evidence>
<protein>
    <submittedName>
        <fullName evidence="7">NfeD family protein</fullName>
    </submittedName>
</protein>
<dbReference type="Proteomes" id="UP001525890">
    <property type="component" value="Unassembled WGS sequence"/>
</dbReference>
<evidence type="ECO:0000256" key="4">
    <source>
        <dbReference type="ARBA" id="ARBA00023136"/>
    </source>
</evidence>
<dbReference type="InterPro" id="IPR002810">
    <property type="entry name" value="NfeD-like_C"/>
</dbReference>
<accession>A0ABT2MTZ1</accession>
<evidence type="ECO:0000256" key="1">
    <source>
        <dbReference type="ARBA" id="ARBA00004141"/>
    </source>
</evidence>
<keyword evidence="8" id="KW-1185">Reference proteome</keyword>
<evidence type="ECO:0000313" key="7">
    <source>
        <dbReference type="EMBL" id="MCT7968216.1"/>
    </source>
</evidence>
<comment type="caution">
    <text evidence="7">The sequence shown here is derived from an EMBL/GenBank/DDBJ whole genome shotgun (WGS) entry which is preliminary data.</text>
</comment>
<keyword evidence="4 5" id="KW-0472">Membrane</keyword>
<feature type="transmembrane region" description="Helical" evidence="5">
    <location>
        <begin position="36"/>
        <end position="54"/>
    </location>
</feature>
<dbReference type="PANTHER" id="PTHR33507">
    <property type="entry name" value="INNER MEMBRANE PROTEIN YBBJ"/>
    <property type="match status" value="1"/>
</dbReference>
<evidence type="ECO:0000256" key="5">
    <source>
        <dbReference type="SAM" id="Phobius"/>
    </source>
</evidence>
<keyword evidence="3 5" id="KW-1133">Transmembrane helix</keyword>